<evidence type="ECO:0000256" key="2">
    <source>
        <dbReference type="SAM" id="Phobius"/>
    </source>
</evidence>
<dbReference type="Proteomes" id="UP000887572">
    <property type="component" value="Unplaced"/>
</dbReference>
<keyword evidence="2" id="KW-1133">Transmembrane helix</keyword>
<feature type="region of interest" description="Disordered" evidence="1">
    <location>
        <begin position="47"/>
        <end position="91"/>
    </location>
</feature>
<evidence type="ECO:0000313" key="4">
    <source>
        <dbReference type="WBParaSite" id="Gr19_v10_g13509.t1"/>
    </source>
</evidence>
<reference evidence="4" key="1">
    <citation type="submission" date="2022-11" db="UniProtKB">
        <authorList>
            <consortium name="WormBaseParasite"/>
        </authorList>
    </citation>
    <scope>IDENTIFICATION</scope>
</reference>
<dbReference type="AlphaFoldDB" id="A0A914H2E5"/>
<keyword evidence="2" id="KW-0472">Membrane</keyword>
<keyword evidence="2" id="KW-0812">Transmembrane</keyword>
<organism evidence="3 4">
    <name type="scientific">Globodera rostochiensis</name>
    <name type="common">Golden nematode worm</name>
    <name type="synonym">Heterodera rostochiensis</name>
    <dbReference type="NCBI Taxonomy" id="31243"/>
    <lineage>
        <taxon>Eukaryota</taxon>
        <taxon>Metazoa</taxon>
        <taxon>Ecdysozoa</taxon>
        <taxon>Nematoda</taxon>
        <taxon>Chromadorea</taxon>
        <taxon>Rhabditida</taxon>
        <taxon>Tylenchina</taxon>
        <taxon>Tylenchomorpha</taxon>
        <taxon>Tylenchoidea</taxon>
        <taxon>Heteroderidae</taxon>
        <taxon>Heteroderinae</taxon>
        <taxon>Globodera</taxon>
    </lineage>
</organism>
<evidence type="ECO:0000313" key="3">
    <source>
        <dbReference type="Proteomes" id="UP000887572"/>
    </source>
</evidence>
<feature type="compositionally biased region" description="Polar residues" evidence="1">
    <location>
        <begin position="47"/>
        <end position="58"/>
    </location>
</feature>
<keyword evidence="3" id="KW-1185">Reference proteome</keyword>
<feature type="transmembrane region" description="Helical" evidence="2">
    <location>
        <begin position="100"/>
        <end position="126"/>
    </location>
</feature>
<feature type="compositionally biased region" description="Polar residues" evidence="1">
    <location>
        <begin position="69"/>
        <end position="84"/>
    </location>
</feature>
<name>A0A914H2E5_GLORO</name>
<protein>
    <submittedName>
        <fullName evidence="4">Transmembrane protein</fullName>
    </submittedName>
</protein>
<dbReference type="WBParaSite" id="Gr19_v10_g13509.t1">
    <property type="protein sequence ID" value="Gr19_v10_g13509.t1"/>
    <property type="gene ID" value="Gr19_v10_g13509"/>
</dbReference>
<feature type="transmembrane region" description="Helical" evidence="2">
    <location>
        <begin position="16"/>
        <end position="34"/>
    </location>
</feature>
<accession>A0A914H2E5</accession>
<sequence>MESKNDHLSFLPNSRTSAICIFLFVSITSALSFGHPNATTAPQKIFPTNVSDQSNSPTPRRLPTAVRSEPNTNGTASTCNQTKTEGGGEGRKSIRWTTTFIQLVMIVLIVGICLFCALDSAMYGLIKYVRTWRPVGGGGGGLS</sequence>
<proteinExistence type="predicted"/>
<evidence type="ECO:0000256" key="1">
    <source>
        <dbReference type="SAM" id="MobiDB-lite"/>
    </source>
</evidence>